<name>A0ABU0I6D8_9HYPH</name>
<feature type="chain" id="PRO_5047060102" description="DUF3617 family protein" evidence="1">
    <location>
        <begin position="26"/>
        <end position="168"/>
    </location>
</feature>
<organism evidence="2 3">
    <name type="scientific">Methylobacterium aerolatum</name>
    <dbReference type="NCBI Taxonomy" id="418708"/>
    <lineage>
        <taxon>Bacteria</taxon>
        <taxon>Pseudomonadati</taxon>
        <taxon>Pseudomonadota</taxon>
        <taxon>Alphaproteobacteria</taxon>
        <taxon>Hyphomicrobiales</taxon>
        <taxon>Methylobacteriaceae</taxon>
        <taxon>Methylobacterium</taxon>
    </lineage>
</organism>
<dbReference type="InterPro" id="IPR022061">
    <property type="entry name" value="DUF3617"/>
</dbReference>
<dbReference type="Proteomes" id="UP001231124">
    <property type="component" value="Unassembled WGS sequence"/>
</dbReference>
<keyword evidence="3" id="KW-1185">Reference proteome</keyword>
<dbReference type="RefSeq" id="WP_238205326.1">
    <property type="nucleotide sequence ID" value="NZ_BPQE01000021.1"/>
</dbReference>
<comment type="caution">
    <text evidence="2">The sequence shown here is derived from an EMBL/GenBank/DDBJ whole genome shotgun (WGS) entry which is preliminary data.</text>
</comment>
<evidence type="ECO:0000313" key="2">
    <source>
        <dbReference type="EMBL" id="MDQ0449608.1"/>
    </source>
</evidence>
<protein>
    <recommendedName>
        <fullName evidence="4">DUF3617 family protein</fullName>
    </recommendedName>
</protein>
<keyword evidence="1" id="KW-0732">Signal</keyword>
<gene>
    <name evidence="2" type="ORF">QO012_004130</name>
</gene>
<reference evidence="2 3" key="1">
    <citation type="submission" date="2023-07" db="EMBL/GenBank/DDBJ databases">
        <title>Genomic Encyclopedia of Type Strains, Phase IV (KMG-IV): sequencing the most valuable type-strain genomes for metagenomic binning, comparative biology and taxonomic classification.</title>
        <authorList>
            <person name="Goeker M."/>
        </authorList>
    </citation>
    <scope>NUCLEOTIDE SEQUENCE [LARGE SCALE GENOMIC DNA]</scope>
    <source>
        <strain evidence="2 3">DSM 19013</strain>
    </source>
</reference>
<proteinExistence type="predicted"/>
<sequence length="168" mass="17589">MPVRPIGLALAATLTATLSAPCTLAAAETLPTRKAGLWESKTVSAEGQTTARQCIDDKTDQLSQGAFAGKNCAKRTFDKTGTGYTGETECQIGTISSKARTLISGDFGSKIHMEVDTTLTGLPGSKDPVRRQMTIDATYLGPCEAGQKPGDIIMPDGKVVSMPQPAAR</sequence>
<accession>A0ABU0I6D8</accession>
<dbReference type="Pfam" id="PF12276">
    <property type="entry name" value="DUF3617"/>
    <property type="match status" value="1"/>
</dbReference>
<evidence type="ECO:0000256" key="1">
    <source>
        <dbReference type="SAM" id="SignalP"/>
    </source>
</evidence>
<dbReference type="EMBL" id="JAUSVP010000016">
    <property type="protein sequence ID" value="MDQ0449608.1"/>
    <property type="molecule type" value="Genomic_DNA"/>
</dbReference>
<feature type="signal peptide" evidence="1">
    <location>
        <begin position="1"/>
        <end position="25"/>
    </location>
</feature>
<evidence type="ECO:0008006" key="4">
    <source>
        <dbReference type="Google" id="ProtNLM"/>
    </source>
</evidence>
<evidence type="ECO:0000313" key="3">
    <source>
        <dbReference type="Proteomes" id="UP001231124"/>
    </source>
</evidence>